<evidence type="ECO:0008006" key="3">
    <source>
        <dbReference type="Google" id="ProtNLM"/>
    </source>
</evidence>
<gene>
    <name evidence="1" type="ORF">D0817_08945</name>
</gene>
<organism evidence="1 2">
    <name type="scientific">Flavobacterium cupreum</name>
    <dbReference type="NCBI Taxonomy" id="2133766"/>
    <lineage>
        <taxon>Bacteria</taxon>
        <taxon>Pseudomonadati</taxon>
        <taxon>Bacteroidota</taxon>
        <taxon>Flavobacteriia</taxon>
        <taxon>Flavobacteriales</taxon>
        <taxon>Flavobacteriaceae</taxon>
        <taxon>Flavobacterium</taxon>
    </lineage>
</organism>
<accession>A0A434A875</accession>
<keyword evidence="2" id="KW-1185">Reference proteome</keyword>
<dbReference type="InterPro" id="IPR013783">
    <property type="entry name" value="Ig-like_fold"/>
</dbReference>
<sequence>MIQKTTLTFTKFFLLFGIFLLVGSSLYAQKVTPEILAFDRVCAGITSQTYKASFTYSGFPAGTTFAVELSDKTGSFTTPTPVTGVPVDDAADRQTITFSIPPNIVGSDTYALRIKSSGGYVSPTFFSSTAKKLFPIYYKIHDKQYTINNFNGSATFCAGGSYVLSIDPDSTNPENDSPLKYPSLSYNWYKDNGATVPPTLMAGNSGPNYTATAAGTYYVETNYGSCTSLSYSNRVVLTSSGAGSSVTITSSLGNPFCADEAGTVLTATAGNSYVWKKDNVLIPGATTRSINANESGVYSVAVDFGGCIATGSIDLKSTSFTASIDVADQYELKEGETLSVSIITDAANPTYEWYLNNNIIQGATSATYLVAVRGSYRAKVSVTSDCTSSKEFSFRITSALDAVTTVIPNIVSLRNPYWNIPDIYKTASTKVIILSSNGEVMFDDVGSNYDPELNTFIKDFKNVNPVYYYVIQSDTGEKKGSITVIK</sequence>
<dbReference type="OrthoDB" id="678019at2"/>
<name>A0A434A875_9FLAO</name>
<dbReference type="EMBL" id="QWDM01000005">
    <property type="protein sequence ID" value="RUT70593.1"/>
    <property type="molecule type" value="Genomic_DNA"/>
</dbReference>
<dbReference type="Gene3D" id="2.60.40.10">
    <property type="entry name" value="Immunoglobulins"/>
    <property type="match status" value="1"/>
</dbReference>
<reference evidence="2" key="1">
    <citation type="journal article" date="2019" name="Syst. Appl. Microbiol.">
        <title>Flavobacterium circumlabens sp. nov. and Flavobacterium cupreum sp. nov., two psychrotrophic species isolated from Antarctic environmental samples.</title>
        <authorList>
            <person name="Kralova S."/>
            <person name="Busse H.-J."/>
            <person name="Svec P."/>
            <person name="Maslanova I."/>
            <person name="Stankova E."/>
            <person name="Bartak M."/>
            <person name="Sedlacek I."/>
        </authorList>
    </citation>
    <scope>NUCLEOTIDE SEQUENCE [LARGE SCALE GENOMIC DNA]</scope>
    <source>
        <strain evidence="2">CCM 8825</strain>
    </source>
</reference>
<dbReference type="Proteomes" id="UP000288102">
    <property type="component" value="Unassembled WGS sequence"/>
</dbReference>
<evidence type="ECO:0000313" key="2">
    <source>
        <dbReference type="Proteomes" id="UP000288102"/>
    </source>
</evidence>
<protein>
    <recommendedName>
        <fullName evidence="3">Gliding motility protein SprC</fullName>
    </recommendedName>
</protein>
<comment type="caution">
    <text evidence="1">The sequence shown here is derived from an EMBL/GenBank/DDBJ whole genome shotgun (WGS) entry which is preliminary data.</text>
</comment>
<proteinExistence type="predicted"/>
<dbReference type="AlphaFoldDB" id="A0A434A875"/>
<evidence type="ECO:0000313" key="1">
    <source>
        <dbReference type="EMBL" id="RUT70593.1"/>
    </source>
</evidence>
<dbReference type="RefSeq" id="WP_127338036.1">
    <property type="nucleotide sequence ID" value="NZ_QWDM01000005.1"/>
</dbReference>